<dbReference type="GO" id="GO:0043190">
    <property type="term" value="C:ATP-binding cassette (ABC) transporter complex"/>
    <property type="evidence" value="ECO:0007669"/>
    <property type="project" value="InterPro"/>
</dbReference>
<dbReference type="Proteomes" id="UP000287447">
    <property type="component" value="Unassembled WGS sequence"/>
</dbReference>
<gene>
    <name evidence="7" type="primary">lptG</name>
    <name evidence="7" type="ORF">EOI86_04135</name>
</gene>
<dbReference type="AlphaFoldDB" id="A0A437QVD5"/>
<feature type="transmembrane region" description="Helical" evidence="6">
    <location>
        <begin position="333"/>
        <end position="354"/>
    </location>
</feature>
<feature type="transmembrane region" description="Helical" evidence="6">
    <location>
        <begin position="306"/>
        <end position="327"/>
    </location>
</feature>
<keyword evidence="8" id="KW-1185">Reference proteome</keyword>
<dbReference type="InterPro" id="IPR030923">
    <property type="entry name" value="LptG"/>
</dbReference>
<dbReference type="EMBL" id="SADE01000001">
    <property type="protein sequence ID" value="RVU38480.1"/>
    <property type="molecule type" value="Genomic_DNA"/>
</dbReference>
<proteinExistence type="predicted"/>
<reference evidence="8" key="1">
    <citation type="submission" date="2019-01" db="EMBL/GenBank/DDBJ databases">
        <title>Gri0909 isolated from a small marine red alga.</title>
        <authorList>
            <person name="Kim J."/>
            <person name="Jeong S.E."/>
            <person name="Jeon C.O."/>
        </authorList>
    </citation>
    <scope>NUCLEOTIDE SEQUENCE [LARGE SCALE GENOMIC DNA]</scope>
    <source>
        <strain evidence="8">Gri0909</strain>
    </source>
</reference>
<dbReference type="GO" id="GO:0015920">
    <property type="term" value="P:lipopolysaccharide transport"/>
    <property type="evidence" value="ECO:0007669"/>
    <property type="project" value="TreeGrafter"/>
</dbReference>
<evidence type="ECO:0000313" key="8">
    <source>
        <dbReference type="Proteomes" id="UP000287447"/>
    </source>
</evidence>
<feature type="transmembrane region" description="Helical" evidence="6">
    <location>
        <begin position="366"/>
        <end position="387"/>
    </location>
</feature>
<evidence type="ECO:0000256" key="4">
    <source>
        <dbReference type="ARBA" id="ARBA00022989"/>
    </source>
</evidence>
<dbReference type="NCBIfam" id="TIGR04408">
    <property type="entry name" value="LptG_lptG"/>
    <property type="match status" value="1"/>
</dbReference>
<evidence type="ECO:0000256" key="5">
    <source>
        <dbReference type="ARBA" id="ARBA00023136"/>
    </source>
</evidence>
<evidence type="ECO:0000256" key="6">
    <source>
        <dbReference type="SAM" id="Phobius"/>
    </source>
</evidence>
<protein>
    <submittedName>
        <fullName evidence="7">LPS export ABC transporter permease LptG</fullName>
    </submittedName>
</protein>
<feature type="transmembrane region" description="Helical" evidence="6">
    <location>
        <begin position="129"/>
        <end position="152"/>
    </location>
</feature>
<name>A0A437QVD5_9PROT</name>
<keyword evidence="2" id="KW-1003">Cell membrane</keyword>
<feature type="transmembrane region" description="Helical" evidence="6">
    <location>
        <begin position="41"/>
        <end position="62"/>
    </location>
</feature>
<keyword evidence="5 6" id="KW-0472">Membrane</keyword>
<keyword evidence="4 6" id="KW-1133">Transmembrane helix</keyword>
<evidence type="ECO:0000313" key="7">
    <source>
        <dbReference type="EMBL" id="RVU38480.1"/>
    </source>
</evidence>
<accession>A0A437QVD5</accession>
<evidence type="ECO:0000256" key="1">
    <source>
        <dbReference type="ARBA" id="ARBA00004651"/>
    </source>
</evidence>
<sequence>MRYICWRARNSSSAGPSPPNYRRSDPVLFQTVISRYFARQYLTWFFSVFAVFVFLIGIFDVVELLRRSSGKDNVTIGIVLQMSALKMPLLIQDLAPFIVLISAMLAFWWMAKANELVIARSAGLSPWQIIGPVISIALIAGVVQILLLNPLAARLNAQFERIETEYLRRQDSQLALAASGFWLRQAGEDNVVVLHGGKVSGDELEVSDVMVLIMDRTGAFLSRIDAETAYLQPGAWQLRDAWVKDADGRRTFTKVYDLPTDMTVEKIRESFASADTISFWDLPGFIDTLTNSGFSAVEHRLRLHSLLSTPLLFCAMVLAAAIFSLRANRRSGAAYMIVGGISIGFIFFFVTRIVHAIGLSTEIPVVMAAWSPAIAMSLFGLATLLHLEDG</sequence>
<comment type="caution">
    <text evidence="7">The sequence shown here is derived from an EMBL/GenBank/DDBJ whole genome shotgun (WGS) entry which is preliminary data.</text>
</comment>
<dbReference type="Pfam" id="PF03739">
    <property type="entry name" value="LptF_LptG"/>
    <property type="match status" value="1"/>
</dbReference>
<feature type="transmembrane region" description="Helical" evidence="6">
    <location>
        <begin position="89"/>
        <end position="109"/>
    </location>
</feature>
<comment type="subcellular location">
    <subcellularLocation>
        <location evidence="1">Cell membrane</location>
        <topology evidence="1">Multi-pass membrane protein</topology>
    </subcellularLocation>
</comment>
<evidence type="ECO:0000256" key="3">
    <source>
        <dbReference type="ARBA" id="ARBA00022692"/>
    </source>
</evidence>
<keyword evidence="3 6" id="KW-0812">Transmembrane</keyword>
<dbReference type="InterPro" id="IPR005495">
    <property type="entry name" value="LptG/LptF_permease"/>
</dbReference>
<organism evidence="7 8">
    <name type="scientific">Hwanghaeella grinnelliae</name>
    <dbReference type="NCBI Taxonomy" id="2500179"/>
    <lineage>
        <taxon>Bacteria</taxon>
        <taxon>Pseudomonadati</taxon>
        <taxon>Pseudomonadota</taxon>
        <taxon>Alphaproteobacteria</taxon>
        <taxon>Rhodospirillales</taxon>
        <taxon>Rhodospirillaceae</taxon>
        <taxon>Hwanghaeella</taxon>
    </lineage>
</organism>
<dbReference type="GO" id="GO:0055085">
    <property type="term" value="P:transmembrane transport"/>
    <property type="evidence" value="ECO:0007669"/>
    <property type="project" value="InterPro"/>
</dbReference>
<dbReference type="PANTHER" id="PTHR33529:SF2">
    <property type="entry name" value="LIPOPOLYSACCHARIDE EXPORT SYSTEM PERMEASE PROTEIN LPTG"/>
    <property type="match status" value="1"/>
</dbReference>
<evidence type="ECO:0000256" key="2">
    <source>
        <dbReference type="ARBA" id="ARBA00022475"/>
    </source>
</evidence>
<dbReference type="PANTHER" id="PTHR33529">
    <property type="entry name" value="SLR0882 PROTEIN-RELATED"/>
    <property type="match status" value="1"/>
</dbReference>